<accession>A0A5M6CKW5</accession>
<protein>
    <submittedName>
        <fullName evidence="2">Uncharacterized protein</fullName>
    </submittedName>
</protein>
<dbReference type="RefSeq" id="WP_150080014.1">
    <property type="nucleotide sequence ID" value="NZ_VWOX01000043.1"/>
</dbReference>
<evidence type="ECO:0000313" key="2">
    <source>
        <dbReference type="EMBL" id="KAA5535667.1"/>
    </source>
</evidence>
<evidence type="ECO:0000256" key="1">
    <source>
        <dbReference type="SAM" id="Phobius"/>
    </source>
</evidence>
<keyword evidence="1" id="KW-0472">Membrane</keyword>
<gene>
    <name evidence="2" type="ORF">FYK55_28455</name>
</gene>
<evidence type="ECO:0000313" key="3">
    <source>
        <dbReference type="Proteomes" id="UP000324479"/>
    </source>
</evidence>
<dbReference type="EMBL" id="VWOX01000043">
    <property type="protein sequence ID" value="KAA5535667.1"/>
    <property type="molecule type" value="Genomic_DNA"/>
</dbReference>
<sequence length="108" mass="12370">MIPALIANPLSKAHVREKPYAIPRPKPEEDTPANEYLLIEERVRTATSPTLNSEESDYNEDSYIFRLLILMLVALVLPGLLGMVYLILNPDAFMYDITPNRDFSSWYP</sequence>
<keyword evidence="1" id="KW-1133">Transmembrane helix</keyword>
<keyword evidence="1" id="KW-0812">Transmembrane</keyword>
<dbReference type="Proteomes" id="UP000324479">
    <property type="component" value="Unassembled WGS sequence"/>
</dbReference>
<keyword evidence="3" id="KW-1185">Reference proteome</keyword>
<feature type="transmembrane region" description="Helical" evidence="1">
    <location>
        <begin position="63"/>
        <end position="88"/>
    </location>
</feature>
<proteinExistence type="predicted"/>
<comment type="caution">
    <text evidence="2">The sequence shown here is derived from an EMBL/GenBank/DDBJ whole genome shotgun (WGS) entry which is preliminary data.</text>
</comment>
<organism evidence="2 3">
    <name type="scientific">Roseiconus nitratireducens</name>
    <dbReference type="NCBI Taxonomy" id="2605748"/>
    <lineage>
        <taxon>Bacteria</taxon>
        <taxon>Pseudomonadati</taxon>
        <taxon>Planctomycetota</taxon>
        <taxon>Planctomycetia</taxon>
        <taxon>Pirellulales</taxon>
        <taxon>Pirellulaceae</taxon>
        <taxon>Roseiconus</taxon>
    </lineage>
</organism>
<name>A0A5M6CKW5_9BACT</name>
<dbReference type="AlphaFoldDB" id="A0A5M6CKW5"/>
<reference evidence="2 3" key="1">
    <citation type="submission" date="2019-08" db="EMBL/GenBank/DDBJ databases">
        <authorList>
            <person name="Dhanesh K."/>
            <person name="Kumar G."/>
            <person name="Sasikala C."/>
            <person name="Venkata Ramana C."/>
        </authorList>
    </citation>
    <scope>NUCLEOTIDE SEQUENCE [LARGE SCALE GENOMIC DNA]</scope>
    <source>
        <strain evidence="2 3">JC645</strain>
    </source>
</reference>